<accession>A0A165EHN2</accession>
<evidence type="ECO:0000313" key="3">
    <source>
        <dbReference type="Proteomes" id="UP000076871"/>
    </source>
</evidence>
<keyword evidence="1" id="KW-1133">Transmembrane helix</keyword>
<keyword evidence="3" id="KW-1185">Reference proteome</keyword>
<gene>
    <name evidence="2" type="ORF">LAESUDRAFT_130938</name>
</gene>
<keyword evidence="1" id="KW-0812">Transmembrane</keyword>
<dbReference type="EMBL" id="KV427621">
    <property type="protein sequence ID" value="KZT07069.1"/>
    <property type="molecule type" value="Genomic_DNA"/>
</dbReference>
<keyword evidence="1" id="KW-0472">Membrane</keyword>
<dbReference type="RefSeq" id="XP_040764809.1">
    <property type="nucleotide sequence ID" value="XM_040901283.1"/>
</dbReference>
<sequence>MDSLYAPVRISLRLCFLWISSALVSISYEWSIVYVRRCGDLLIRLWPRRNTPSDAWEIAACKQRCDSFLCLQELLISPVTSISGFLSSRSWLSARPPDVYWASNIEAAGPNKQVRCPLSSLFVQYSSGTLQKPCGSRRRTAMDPQVVTRAY</sequence>
<dbReference type="InParanoid" id="A0A165EHN2"/>
<protein>
    <submittedName>
        <fullName evidence="2">Uncharacterized protein</fullName>
    </submittedName>
</protein>
<feature type="transmembrane region" description="Helical" evidence="1">
    <location>
        <begin position="12"/>
        <end position="35"/>
    </location>
</feature>
<proteinExistence type="predicted"/>
<dbReference type="Proteomes" id="UP000076871">
    <property type="component" value="Unassembled WGS sequence"/>
</dbReference>
<dbReference type="AlphaFoldDB" id="A0A165EHN2"/>
<dbReference type="GeneID" id="63818315"/>
<evidence type="ECO:0000256" key="1">
    <source>
        <dbReference type="SAM" id="Phobius"/>
    </source>
</evidence>
<organism evidence="2 3">
    <name type="scientific">Laetiporus sulphureus 93-53</name>
    <dbReference type="NCBI Taxonomy" id="1314785"/>
    <lineage>
        <taxon>Eukaryota</taxon>
        <taxon>Fungi</taxon>
        <taxon>Dikarya</taxon>
        <taxon>Basidiomycota</taxon>
        <taxon>Agaricomycotina</taxon>
        <taxon>Agaricomycetes</taxon>
        <taxon>Polyporales</taxon>
        <taxon>Laetiporus</taxon>
    </lineage>
</organism>
<evidence type="ECO:0000313" key="2">
    <source>
        <dbReference type="EMBL" id="KZT07069.1"/>
    </source>
</evidence>
<reference evidence="2 3" key="1">
    <citation type="journal article" date="2016" name="Mol. Biol. Evol.">
        <title>Comparative Genomics of Early-Diverging Mushroom-Forming Fungi Provides Insights into the Origins of Lignocellulose Decay Capabilities.</title>
        <authorList>
            <person name="Nagy L.G."/>
            <person name="Riley R."/>
            <person name="Tritt A."/>
            <person name="Adam C."/>
            <person name="Daum C."/>
            <person name="Floudas D."/>
            <person name="Sun H."/>
            <person name="Yadav J.S."/>
            <person name="Pangilinan J."/>
            <person name="Larsson K.H."/>
            <person name="Matsuura K."/>
            <person name="Barry K."/>
            <person name="Labutti K."/>
            <person name="Kuo R."/>
            <person name="Ohm R.A."/>
            <person name="Bhattacharya S.S."/>
            <person name="Shirouzu T."/>
            <person name="Yoshinaga Y."/>
            <person name="Martin F.M."/>
            <person name="Grigoriev I.V."/>
            <person name="Hibbett D.S."/>
        </authorList>
    </citation>
    <scope>NUCLEOTIDE SEQUENCE [LARGE SCALE GENOMIC DNA]</scope>
    <source>
        <strain evidence="2 3">93-53</strain>
    </source>
</reference>
<name>A0A165EHN2_9APHY</name>